<dbReference type="OrthoDB" id="9985637at2759"/>
<protein>
    <recommendedName>
        <fullName evidence="10">Dynein light chain roadblock</fullName>
    </recommendedName>
</protein>
<reference evidence="12" key="1">
    <citation type="submission" date="2025-05" db="UniProtKB">
        <authorList>
            <consortium name="Ensembl"/>
        </authorList>
    </citation>
    <scope>IDENTIFICATION</scope>
</reference>
<dbReference type="GeneID" id="109526764"/>
<evidence type="ECO:0000256" key="3">
    <source>
        <dbReference type="ARBA" id="ARBA00022448"/>
    </source>
</evidence>
<dbReference type="GeneTree" id="ENSGT00390000011067"/>
<keyword evidence="13" id="KW-1185">Reference proteome</keyword>
<evidence type="ECO:0000256" key="9">
    <source>
        <dbReference type="ARBA" id="ARBA00025362"/>
    </source>
</evidence>
<dbReference type="InterPro" id="IPR004942">
    <property type="entry name" value="Roadblock/LAMTOR2_dom"/>
</dbReference>
<proteinExistence type="inferred from homology"/>
<comment type="similarity">
    <text evidence="2 10">Belongs to the GAMAD family.</text>
</comment>
<name>A0A3Q2XWS9_HIPCM</name>
<evidence type="ECO:0000256" key="4">
    <source>
        <dbReference type="ARBA" id="ARBA00022490"/>
    </source>
</evidence>
<evidence type="ECO:0000256" key="2">
    <source>
        <dbReference type="ARBA" id="ARBA00007191"/>
    </source>
</evidence>
<evidence type="ECO:0000259" key="11">
    <source>
        <dbReference type="SMART" id="SM00960"/>
    </source>
</evidence>
<dbReference type="GO" id="GO:0045505">
    <property type="term" value="F:dynein intermediate chain binding"/>
    <property type="evidence" value="ECO:0007669"/>
    <property type="project" value="UniProtKB-UniRule"/>
</dbReference>
<dbReference type="Pfam" id="PF03259">
    <property type="entry name" value="Robl_LC7"/>
    <property type="match status" value="1"/>
</dbReference>
<dbReference type="GO" id="GO:0005868">
    <property type="term" value="C:cytoplasmic dynein complex"/>
    <property type="evidence" value="ECO:0007669"/>
    <property type="project" value="UniProtKB-UniRule"/>
</dbReference>
<dbReference type="RefSeq" id="XP_019743800.1">
    <property type="nucleotide sequence ID" value="XM_019888241.1"/>
</dbReference>
<evidence type="ECO:0000256" key="6">
    <source>
        <dbReference type="ARBA" id="ARBA00023017"/>
    </source>
</evidence>
<accession>A0A3Q2XWS9</accession>
<evidence type="ECO:0000256" key="7">
    <source>
        <dbReference type="ARBA" id="ARBA00023175"/>
    </source>
</evidence>
<keyword evidence="3 10" id="KW-0813">Transport</keyword>
<organism evidence="12 13">
    <name type="scientific">Hippocampus comes</name>
    <name type="common">Tiger tail seahorse</name>
    <dbReference type="NCBI Taxonomy" id="109280"/>
    <lineage>
        <taxon>Eukaryota</taxon>
        <taxon>Metazoa</taxon>
        <taxon>Chordata</taxon>
        <taxon>Craniata</taxon>
        <taxon>Vertebrata</taxon>
        <taxon>Euteleostomi</taxon>
        <taxon>Actinopterygii</taxon>
        <taxon>Neopterygii</taxon>
        <taxon>Teleostei</taxon>
        <taxon>Neoteleostei</taxon>
        <taxon>Acanthomorphata</taxon>
        <taxon>Syngnathiaria</taxon>
        <taxon>Syngnathiformes</taxon>
        <taxon>Syngnathoidei</taxon>
        <taxon>Syngnathidae</taxon>
        <taxon>Hippocampus</taxon>
    </lineage>
</organism>
<dbReference type="PANTHER" id="PTHR10779">
    <property type="entry name" value="DYNEIN LIGHT CHAIN ROADBLOCK"/>
    <property type="match status" value="1"/>
</dbReference>
<dbReference type="SMART" id="SM00960">
    <property type="entry name" value="Robl_LC7"/>
    <property type="match status" value="1"/>
</dbReference>
<dbReference type="GO" id="GO:0005737">
    <property type="term" value="C:cytoplasm"/>
    <property type="evidence" value="ECO:0007669"/>
    <property type="project" value="UniProtKB-UniRule"/>
</dbReference>
<comment type="function">
    <text evidence="9">Acts as one of several non-catalytic accessory components of the cytoplasmic dynein 1 complex that are thought to be involved in linking dynein to cargos and to adapter proteins that regulate dynein function. Cytoplasmic dynein 1 acts as a motor for the intracellular retrograde motility of vesicles and organelles along microtubules.</text>
</comment>
<keyword evidence="7 10" id="KW-0505">Motor protein</keyword>
<dbReference type="Ensembl" id="ENSHCOT00000025788.1">
    <property type="protein sequence ID" value="ENSHCOP00000009386.1"/>
    <property type="gene ID" value="ENSHCOG00000011800.1"/>
</dbReference>
<dbReference type="OMA" id="MDHIANE"/>
<dbReference type="GO" id="GO:0007018">
    <property type="term" value="P:microtubule-based movement"/>
    <property type="evidence" value="ECO:0007669"/>
    <property type="project" value="UniProtKB-UniRule"/>
</dbReference>
<keyword evidence="8 10" id="KW-0206">Cytoskeleton</keyword>
<evidence type="ECO:0000313" key="12">
    <source>
        <dbReference type="Ensembl" id="ENSHCOP00000009390.1"/>
    </source>
</evidence>
<evidence type="ECO:0000313" key="13">
    <source>
        <dbReference type="Proteomes" id="UP000264820"/>
    </source>
</evidence>
<dbReference type="KEGG" id="hcq:109526764"/>
<dbReference type="AlphaFoldDB" id="A0A3Q2XWS9"/>
<dbReference type="STRING" id="109280.ENSHCOP00000009390"/>
<dbReference type="PIRSF" id="PIRSF009998">
    <property type="entry name" value="DLC7"/>
    <property type="match status" value="1"/>
</dbReference>
<dbReference type="InterPro" id="IPR016561">
    <property type="entry name" value="DYNLRB1/2"/>
</dbReference>
<keyword evidence="4 10" id="KW-0963">Cytoplasm</keyword>
<evidence type="ECO:0000256" key="8">
    <source>
        <dbReference type="ARBA" id="ARBA00023212"/>
    </source>
</evidence>
<evidence type="ECO:0000256" key="1">
    <source>
        <dbReference type="ARBA" id="ARBA00004245"/>
    </source>
</evidence>
<dbReference type="Proteomes" id="UP000264820">
    <property type="component" value="Unplaced"/>
</dbReference>
<dbReference type="GO" id="GO:0005874">
    <property type="term" value="C:microtubule"/>
    <property type="evidence" value="ECO:0007669"/>
    <property type="project" value="UniProtKB-UniRule"/>
</dbReference>
<keyword evidence="6 10" id="KW-0243">Dynein</keyword>
<sequence>MAEVEETLQRIEAHGSVAGTIVANADGIPIRSTFDSSKAGKYADVLRHLTAMARSTVRDVDPQDDLIVLRISTKNQEIMVAPENSYLLILVQRFERYARA</sequence>
<comment type="subcellular location">
    <subcellularLocation>
        <location evidence="1 10">Cytoplasm</location>
        <location evidence="1 10">Cytoskeleton</location>
    </subcellularLocation>
</comment>
<dbReference type="Gene3D" id="3.30.450.30">
    <property type="entry name" value="Dynein light chain 2a, cytoplasmic"/>
    <property type="match status" value="1"/>
</dbReference>
<evidence type="ECO:0000256" key="5">
    <source>
        <dbReference type="ARBA" id="ARBA00022701"/>
    </source>
</evidence>
<feature type="domain" description="Roadblock/LAMTOR2" evidence="11">
    <location>
        <begin position="4"/>
        <end position="92"/>
    </location>
</feature>
<dbReference type="FunFam" id="3.30.450.30:FF:000009">
    <property type="entry name" value="Dynein light chain roadblock"/>
    <property type="match status" value="1"/>
</dbReference>
<dbReference type="SUPFAM" id="SSF103196">
    <property type="entry name" value="Roadblock/LC7 domain"/>
    <property type="match status" value="1"/>
</dbReference>
<keyword evidence="5 10" id="KW-0493">Microtubule</keyword>
<evidence type="ECO:0000256" key="10">
    <source>
        <dbReference type="PIRNR" id="PIRNR009998"/>
    </source>
</evidence>
<dbReference type="RefSeq" id="XP_019743801.1">
    <property type="nucleotide sequence ID" value="XM_019888242.1"/>
</dbReference>
<dbReference type="Ensembl" id="ENSHCOT00000015507.1">
    <property type="protein sequence ID" value="ENSHCOP00000009390.1"/>
    <property type="gene ID" value="ENSHCOG00000011800.1"/>
</dbReference>